<proteinExistence type="predicted"/>
<evidence type="ECO:0000313" key="2">
    <source>
        <dbReference type="Proteomes" id="UP000241208"/>
    </source>
</evidence>
<dbReference type="AlphaFoldDB" id="A0A2T4LQ34"/>
<dbReference type="Proteomes" id="UP000241208">
    <property type="component" value="Unassembled WGS sequence"/>
</dbReference>
<dbReference type="InterPro" id="IPR008489">
    <property type="entry name" value="DUF771"/>
</dbReference>
<dbReference type="EMBL" id="PYZR01000162">
    <property type="protein sequence ID" value="PTF64769.1"/>
    <property type="molecule type" value="Genomic_DNA"/>
</dbReference>
<sequence length="89" mass="11251">MIQTKEKTFEQTMLEYRTIWNREQFLEHINLSWNTVTKILLYNPKFQEDLKVFVHYPDEYNNKWLFCAEPMRKYLEVNFYEIFNKHNDY</sequence>
<gene>
    <name evidence="1" type="ORF">BUY34_11170</name>
</gene>
<dbReference type="Pfam" id="PF05595">
    <property type="entry name" value="DUF771"/>
    <property type="match status" value="1"/>
</dbReference>
<name>A0A2T4LQ34_9STAP</name>
<accession>A0A2T4LQ34</accession>
<protein>
    <submittedName>
        <fullName evidence="1">DUF771 domain-containing protein</fullName>
    </submittedName>
</protein>
<comment type="caution">
    <text evidence="1">The sequence shown here is derived from an EMBL/GenBank/DDBJ whole genome shotgun (WGS) entry which is preliminary data.</text>
</comment>
<dbReference type="RefSeq" id="WP_107523683.1">
    <property type="nucleotide sequence ID" value="NZ_JABXXD010000004.1"/>
</dbReference>
<evidence type="ECO:0000313" key="1">
    <source>
        <dbReference type="EMBL" id="PTF64769.1"/>
    </source>
</evidence>
<reference evidence="1 2" key="1">
    <citation type="journal article" date="2016" name="Front. Microbiol.">
        <title>Comprehensive Phylogenetic Analysis of Bovine Non-aureus Staphylococci Species Based on Whole-Genome Sequencing.</title>
        <authorList>
            <person name="Naushad S."/>
            <person name="Barkema H.W."/>
            <person name="Luby C."/>
            <person name="Condas L.A."/>
            <person name="Nobrega D.B."/>
            <person name="Carson D.A."/>
            <person name="De Buck J."/>
        </authorList>
    </citation>
    <scope>NUCLEOTIDE SEQUENCE [LARGE SCALE GENOMIC DNA]</scope>
    <source>
        <strain evidence="1 2">SNUC 3829</strain>
    </source>
</reference>
<organism evidence="1 2">
    <name type="scientific">Staphylococcus cohnii</name>
    <dbReference type="NCBI Taxonomy" id="29382"/>
    <lineage>
        <taxon>Bacteria</taxon>
        <taxon>Bacillati</taxon>
        <taxon>Bacillota</taxon>
        <taxon>Bacilli</taxon>
        <taxon>Bacillales</taxon>
        <taxon>Staphylococcaceae</taxon>
        <taxon>Staphylococcus</taxon>
        <taxon>Staphylococcus cohnii species complex</taxon>
    </lineage>
</organism>